<keyword evidence="5" id="KW-1185">Reference proteome</keyword>
<dbReference type="SUPFAM" id="SSF53901">
    <property type="entry name" value="Thiolase-like"/>
    <property type="match status" value="1"/>
</dbReference>
<proteinExistence type="predicted"/>
<reference evidence="5" key="1">
    <citation type="journal article" date="2019" name="Gigascience">
        <title>De novo genome assembly of the endangered Acer yangbiense, a plant species with extremely small populations endemic to Yunnan Province, China.</title>
        <authorList>
            <person name="Yang J."/>
            <person name="Wariss H.M."/>
            <person name="Tao L."/>
            <person name="Zhang R."/>
            <person name="Yun Q."/>
            <person name="Hollingsworth P."/>
            <person name="Dao Z."/>
            <person name="Luo G."/>
            <person name="Guo H."/>
            <person name="Ma Y."/>
            <person name="Sun W."/>
        </authorList>
    </citation>
    <scope>NUCLEOTIDE SEQUENCE [LARGE SCALE GENOMIC DNA]</scope>
    <source>
        <strain evidence="5">cv. Malutang</strain>
    </source>
</reference>
<dbReference type="InterPro" id="IPR013601">
    <property type="entry name" value="FAE1_typ3_polyketide_synth"/>
</dbReference>
<dbReference type="Gene3D" id="3.40.47.10">
    <property type="match status" value="1"/>
</dbReference>
<dbReference type="GO" id="GO:0016020">
    <property type="term" value="C:membrane"/>
    <property type="evidence" value="ECO:0007669"/>
    <property type="project" value="InterPro"/>
</dbReference>
<feature type="domain" description="FAE" evidence="3">
    <location>
        <begin position="180"/>
        <end position="237"/>
    </location>
</feature>
<comment type="caution">
    <text evidence="4">The sequence shown here is derived from an EMBL/GenBank/DDBJ whole genome shotgun (WGS) entry which is preliminary data.</text>
</comment>
<dbReference type="Pfam" id="PF08392">
    <property type="entry name" value="FAE1_CUT1_RppA"/>
    <property type="match status" value="2"/>
</dbReference>
<sequence length="280" mass="31472">MLAYKCYKATGDEEASRRLDSQSCTKILEEYRFLLQTIVNSGIGEETYAPKNVMEGREDSASLTNALSEMDDIIFTTLDRLFSKTGISPSEINILVVNVSLFSTFPSLASRVMNHYKIRDNVKTFNLSGMGCSASLEAIDLVQQLFNTYNNKLAIVISTECMGPHWYYGKEKSMILSNCSNDEAYNCCIQEEDADGYQGFRLTKKLTKSTVIAFTKNLQVLVPKILPLKELLRYILVSYYRNYTKTSTKTLMINLKTGVEHFCIHSGGRAVIDELGKSLG</sequence>
<accession>A0A5C7GYR3</accession>
<dbReference type="Proteomes" id="UP000323000">
    <property type="component" value="Chromosome 12"/>
</dbReference>
<comment type="catalytic activity">
    <reaction evidence="2">
        <text>a very-long-chain acyl-CoA + malonyl-CoA + H(+) = a very-long-chain 3-oxoacyl-CoA + CO2 + CoA</text>
        <dbReference type="Rhea" id="RHEA:32727"/>
        <dbReference type="ChEBI" id="CHEBI:15378"/>
        <dbReference type="ChEBI" id="CHEBI:16526"/>
        <dbReference type="ChEBI" id="CHEBI:57287"/>
        <dbReference type="ChEBI" id="CHEBI:57384"/>
        <dbReference type="ChEBI" id="CHEBI:90725"/>
        <dbReference type="ChEBI" id="CHEBI:90736"/>
        <dbReference type="EC" id="2.3.1.199"/>
    </reaction>
</comment>
<evidence type="ECO:0000256" key="2">
    <source>
        <dbReference type="ARBA" id="ARBA00047375"/>
    </source>
</evidence>
<gene>
    <name evidence="4" type="ORF">EZV62_025532</name>
</gene>
<keyword evidence="1" id="KW-0012">Acyltransferase</keyword>
<evidence type="ECO:0000313" key="4">
    <source>
        <dbReference type="EMBL" id="TXG49657.1"/>
    </source>
</evidence>
<dbReference type="InterPro" id="IPR012392">
    <property type="entry name" value="3-ktacl-CoA_syn"/>
</dbReference>
<organism evidence="4 5">
    <name type="scientific">Acer yangbiense</name>
    <dbReference type="NCBI Taxonomy" id="1000413"/>
    <lineage>
        <taxon>Eukaryota</taxon>
        <taxon>Viridiplantae</taxon>
        <taxon>Streptophyta</taxon>
        <taxon>Embryophyta</taxon>
        <taxon>Tracheophyta</taxon>
        <taxon>Spermatophyta</taxon>
        <taxon>Magnoliopsida</taxon>
        <taxon>eudicotyledons</taxon>
        <taxon>Gunneridae</taxon>
        <taxon>Pentapetalae</taxon>
        <taxon>rosids</taxon>
        <taxon>malvids</taxon>
        <taxon>Sapindales</taxon>
        <taxon>Sapindaceae</taxon>
        <taxon>Hippocastanoideae</taxon>
        <taxon>Acereae</taxon>
        <taxon>Acer</taxon>
    </lineage>
</organism>
<evidence type="ECO:0000256" key="1">
    <source>
        <dbReference type="ARBA" id="ARBA00023315"/>
    </source>
</evidence>
<keyword evidence="1" id="KW-0808">Transferase</keyword>
<dbReference type="GO" id="GO:0009922">
    <property type="term" value="F:fatty acid elongase activity"/>
    <property type="evidence" value="ECO:0007669"/>
    <property type="project" value="UniProtKB-EC"/>
</dbReference>
<evidence type="ECO:0000313" key="5">
    <source>
        <dbReference type="Proteomes" id="UP000323000"/>
    </source>
</evidence>
<dbReference type="GO" id="GO:0006633">
    <property type="term" value="P:fatty acid biosynthetic process"/>
    <property type="evidence" value="ECO:0007669"/>
    <property type="project" value="InterPro"/>
</dbReference>
<dbReference type="InterPro" id="IPR016039">
    <property type="entry name" value="Thiolase-like"/>
</dbReference>
<evidence type="ECO:0000259" key="3">
    <source>
        <dbReference type="Pfam" id="PF08392"/>
    </source>
</evidence>
<dbReference type="PANTHER" id="PTHR31561">
    <property type="entry name" value="3-KETOACYL-COA SYNTHASE"/>
    <property type="match status" value="1"/>
</dbReference>
<dbReference type="AlphaFoldDB" id="A0A5C7GYR3"/>
<feature type="domain" description="FAE" evidence="3">
    <location>
        <begin position="1"/>
        <end position="179"/>
    </location>
</feature>
<protein>
    <recommendedName>
        <fullName evidence="3">FAE domain-containing protein</fullName>
    </recommendedName>
</protein>
<dbReference type="OrthoDB" id="329835at2759"/>
<dbReference type="EMBL" id="VAHF01000012">
    <property type="protein sequence ID" value="TXG49657.1"/>
    <property type="molecule type" value="Genomic_DNA"/>
</dbReference>
<name>A0A5C7GYR3_9ROSI</name>